<dbReference type="InParanoid" id="A0A068TKY7"/>
<gene>
    <name evidence="1" type="ORF">GSCOC_T00014034001</name>
</gene>
<organism evidence="1 2">
    <name type="scientific">Coffea canephora</name>
    <name type="common">Robusta coffee</name>
    <dbReference type="NCBI Taxonomy" id="49390"/>
    <lineage>
        <taxon>Eukaryota</taxon>
        <taxon>Viridiplantae</taxon>
        <taxon>Streptophyta</taxon>
        <taxon>Embryophyta</taxon>
        <taxon>Tracheophyta</taxon>
        <taxon>Spermatophyta</taxon>
        <taxon>Magnoliopsida</taxon>
        <taxon>eudicotyledons</taxon>
        <taxon>Gunneridae</taxon>
        <taxon>Pentapetalae</taxon>
        <taxon>asterids</taxon>
        <taxon>lamiids</taxon>
        <taxon>Gentianales</taxon>
        <taxon>Rubiaceae</taxon>
        <taxon>Ixoroideae</taxon>
        <taxon>Gardenieae complex</taxon>
        <taxon>Bertiereae - Coffeeae clade</taxon>
        <taxon>Coffeeae</taxon>
        <taxon>Coffea</taxon>
    </lineage>
</organism>
<sequence length="62" mass="6940">MCNRSWATVYINIISERAIHSSKFLASDMQSSSIVPRLEFKKEKLGCFTEFGALDSPKSSPV</sequence>
<accession>A0A068TKY7</accession>
<protein>
    <submittedName>
        <fullName evidence="1">Uncharacterized protein</fullName>
    </submittedName>
</protein>
<dbReference type="Gramene" id="CDO96871">
    <property type="protein sequence ID" value="CDO96871"/>
    <property type="gene ID" value="GSCOC_T00014034001"/>
</dbReference>
<evidence type="ECO:0000313" key="2">
    <source>
        <dbReference type="Proteomes" id="UP000295252"/>
    </source>
</evidence>
<name>A0A068TKY7_COFCA</name>
<reference evidence="2" key="1">
    <citation type="journal article" date="2014" name="Science">
        <title>The coffee genome provides insight into the convergent evolution of caffeine biosynthesis.</title>
        <authorList>
            <person name="Denoeud F."/>
            <person name="Carretero-Paulet L."/>
            <person name="Dereeper A."/>
            <person name="Droc G."/>
            <person name="Guyot R."/>
            <person name="Pietrella M."/>
            <person name="Zheng C."/>
            <person name="Alberti A."/>
            <person name="Anthony F."/>
            <person name="Aprea G."/>
            <person name="Aury J.M."/>
            <person name="Bento P."/>
            <person name="Bernard M."/>
            <person name="Bocs S."/>
            <person name="Campa C."/>
            <person name="Cenci A."/>
            <person name="Combes M.C."/>
            <person name="Crouzillat D."/>
            <person name="Da Silva C."/>
            <person name="Daddiego L."/>
            <person name="De Bellis F."/>
            <person name="Dussert S."/>
            <person name="Garsmeur O."/>
            <person name="Gayraud T."/>
            <person name="Guignon V."/>
            <person name="Jahn K."/>
            <person name="Jamilloux V."/>
            <person name="Joet T."/>
            <person name="Labadie K."/>
            <person name="Lan T."/>
            <person name="Leclercq J."/>
            <person name="Lepelley M."/>
            <person name="Leroy T."/>
            <person name="Li L.T."/>
            <person name="Librado P."/>
            <person name="Lopez L."/>
            <person name="Munoz A."/>
            <person name="Noel B."/>
            <person name="Pallavicini A."/>
            <person name="Perrotta G."/>
            <person name="Poncet V."/>
            <person name="Pot D."/>
            <person name="Priyono X."/>
            <person name="Rigoreau M."/>
            <person name="Rouard M."/>
            <person name="Rozas J."/>
            <person name="Tranchant-Dubreuil C."/>
            <person name="VanBuren R."/>
            <person name="Zhang Q."/>
            <person name="Andrade A.C."/>
            <person name="Argout X."/>
            <person name="Bertrand B."/>
            <person name="de Kochko A."/>
            <person name="Graziosi G."/>
            <person name="Henry R.J."/>
            <person name="Jayarama X."/>
            <person name="Ming R."/>
            <person name="Nagai C."/>
            <person name="Rounsley S."/>
            <person name="Sankoff D."/>
            <person name="Giuliano G."/>
            <person name="Albert V.A."/>
            <person name="Wincker P."/>
            <person name="Lashermes P."/>
        </authorList>
    </citation>
    <scope>NUCLEOTIDE SEQUENCE [LARGE SCALE GENOMIC DNA]</scope>
    <source>
        <strain evidence="2">cv. DH200-94</strain>
    </source>
</reference>
<dbReference type="EMBL" id="HG739085">
    <property type="protein sequence ID" value="CDO96871.1"/>
    <property type="molecule type" value="Genomic_DNA"/>
</dbReference>
<keyword evidence="2" id="KW-1185">Reference proteome</keyword>
<proteinExistence type="predicted"/>
<dbReference type="Proteomes" id="UP000295252">
    <property type="component" value="Chromosome IV"/>
</dbReference>
<dbReference type="AlphaFoldDB" id="A0A068TKY7"/>
<evidence type="ECO:0000313" key="1">
    <source>
        <dbReference type="EMBL" id="CDO96871.1"/>
    </source>
</evidence>